<dbReference type="Gene3D" id="2.30.30.60">
    <property type="match status" value="1"/>
</dbReference>
<dbReference type="SUPFAM" id="SSF82689">
    <property type="entry name" value="Mechanosensitive channel protein MscS (YggB), C-terminal domain"/>
    <property type="match status" value="1"/>
</dbReference>
<dbReference type="Proteomes" id="UP000264006">
    <property type="component" value="Chromosome"/>
</dbReference>
<dbReference type="Pfam" id="PF00924">
    <property type="entry name" value="MS_channel_2nd"/>
    <property type="match status" value="1"/>
</dbReference>
<dbReference type="SUPFAM" id="SSF50182">
    <property type="entry name" value="Sm-like ribonucleoproteins"/>
    <property type="match status" value="1"/>
</dbReference>
<dbReference type="InterPro" id="IPR023408">
    <property type="entry name" value="MscS_beta-dom_sf"/>
</dbReference>
<protein>
    <submittedName>
        <fullName evidence="10">Small-conductance mechanosensitive channel</fullName>
    </submittedName>
</protein>
<dbReference type="RefSeq" id="WP_114590064.1">
    <property type="nucleotide sequence ID" value="NZ_CAXIBR010000199.1"/>
</dbReference>
<feature type="transmembrane region" description="Helical" evidence="7">
    <location>
        <begin position="51"/>
        <end position="71"/>
    </location>
</feature>
<evidence type="ECO:0000256" key="3">
    <source>
        <dbReference type="ARBA" id="ARBA00022475"/>
    </source>
</evidence>
<dbReference type="Pfam" id="PF21082">
    <property type="entry name" value="MS_channel_3rd"/>
    <property type="match status" value="1"/>
</dbReference>
<comment type="similarity">
    <text evidence="2">Belongs to the MscS (TC 1.A.23) family.</text>
</comment>
<reference evidence="10 11" key="1">
    <citation type="submission" date="2018-09" db="EMBL/GenBank/DDBJ databases">
        <title>Complete genome sequence of Euzebya sp. DY32-46 isolated from seawater of Pacific Ocean.</title>
        <authorList>
            <person name="Xu L."/>
            <person name="Wu Y.-H."/>
            <person name="Xu X.-W."/>
        </authorList>
    </citation>
    <scope>NUCLEOTIDE SEQUENCE [LARGE SCALE GENOMIC DNA]</scope>
    <source>
        <strain evidence="10 11">DY32-46</strain>
    </source>
</reference>
<evidence type="ECO:0000256" key="5">
    <source>
        <dbReference type="ARBA" id="ARBA00022989"/>
    </source>
</evidence>
<dbReference type="InterPro" id="IPR045275">
    <property type="entry name" value="MscS_archaea/bacteria_type"/>
</dbReference>
<keyword evidence="6 7" id="KW-0472">Membrane</keyword>
<evidence type="ECO:0000256" key="6">
    <source>
        <dbReference type="ARBA" id="ARBA00023136"/>
    </source>
</evidence>
<accession>A0A346XSN3</accession>
<feature type="domain" description="Mechanosensitive ion channel MscS C-terminal" evidence="9">
    <location>
        <begin position="210"/>
        <end position="289"/>
    </location>
</feature>
<dbReference type="InterPro" id="IPR049278">
    <property type="entry name" value="MS_channel_C"/>
</dbReference>
<keyword evidence="5 7" id="KW-1133">Transmembrane helix</keyword>
<dbReference type="InterPro" id="IPR006685">
    <property type="entry name" value="MscS_channel_2nd"/>
</dbReference>
<dbReference type="Gene3D" id="3.30.70.100">
    <property type="match status" value="1"/>
</dbReference>
<dbReference type="Gene3D" id="1.10.287.1260">
    <property type="match status" value="1"/>
</dbReference>
<proteinExistence type="inferred from homology"/>
<gene>
    <name evidence="10" type="ORF">DVS28_a0523</name>
</gene>
<evidence type="ECO:0000256" key="2">
    <source>
        <dbReference type="ARBA" id="ARBA00008017"/>
    </source>
</evidence>
<evidence type="ECO:0000313" key="10">
    <source>
        <dbReference type="EMBL" id="AXV05230.1"/>
    </source>
</evidence>
<evidence type="ECO:0000259" key="8">
    <source>
        <dbReference type="Pfam" id="PF00924"/>
    </source>
</evidence>
<dbReference type="InterPro" id="IPR010920">
    <property type="entry name" value="LSM_dom_sf"/>
</dbReference>
<comment type="subcellular location">
    <subcellularLocation>
        <location evidence="1">Cell membrane</location>
        <topology evidence="1">Multi-pass membrane protein</topology>
    </subcellularLocation>
</comment>
<evidence type="ECO:0000256" key="1">
    <source>
        <dbReference type="ARBA" id="ARBA00004651"/>
    </source>
</evidence>
<name>A0A346XSN3_9ACTN</name>
<dbReference type="InterPro" id="IPR011066">
    <property type="entry name" value="MscS_channel_C_sf"/>
</dbReference>
<feature type="transmembrane region" description="Helical" evidence="7">
    <location>
        <begin position="122"/>
        <end position="148"/>
    </location>
</feature>
<organism evidence="10 11">
    <name type="scientific">Euzebya pacifica</name>
    <dbReference type="NCBI Taxonomy" id="1608957"/>
    <lineage>
        <taxon>Bacteria</taxon>
        <taxon>Bacillati</taxon>
        <taxon>Actinomycetota</taxon>
        <taxon>Nitriliruptoria</taxon>
        <taxon>Euzebyales</taxon>
    </lineage>
</organism>
<feature type="transmembrane region" description="Helical" evidence="7">
    <location>
        <begin position="91"/>
        <end position="116"/>
    </location>
</feature>
<evidence type="ECO:0000313" key="11">
    <source>
        <dbReference type="Proteomes" id="UP000264006"/>
    </source>
</evidence>
<dbReference type="PANTHER" id="PTHR30221">
    <property type="entry name" value="SMALL-CONDUCTANCE MECHANOSENSITIVE CHANNEL"/>
    <property type="match status" value="1"/>
</dbReference>
<dbReference type="EMBL" id="CP031165">
    <property type="protein sequence ID" value="AXV05230.1"/>
    <property type="molecule type" value="Genomic_DNA"/>
</dbReference>
<dbReference type="SUPFAM" id="SSF82861">
    <property type="entry name" value="Mechanosensitive channel protein MscS (YggB), transmembrane region"/>
    <property type="match status" value="1"/>
</dbReference>
<dbReference type="PANTHER" id="PTHR30221:SF1">
    <property type="entry name" value="SMALL-CONDUCTANCE MECHANOSENSITIVE CHANNEL"/>
    <property type="match status" value="1"/>
</dbReference>
<dbReference type="OrthoDB" id="9775207at2"/>
<evidence type="ECO:0000259" key="9">
    <source>
        <dbReference type="Pfam" id="PF21082"/>
    </source>
</evidence>
<dbReference type="InterPro" id="IPR011014">
    <property type="entry name" value="MscS_channel_TM-2"/>
</dbReference>
<dbReference type="KEGG" id="euz:DVS28_a0523"/>
<sequence length="313" mass="33576">MTILLAQSESADVIADEIGNILDNAPSTPAEALEVIVQKFESLWTGLLQSLPIIMIGLVVFLVLYVVARVVSRGFGHTLEKTNADPVVSRLLTRVVKTILVMIAALFALSTMGVAIGNVVTFLAVLGFAVGLAVQGILENFVAGVILLMRKPFRAGDQIITGDYEGTVDDVDFRVTALIGYDGTRQLIPNGQVYSNPLVNLTGGGKRRSTVTVGVDYRDDHDEAREVIRAALDGLEGVLEDPAPEVLLTELGDSSVNFEVRYWTEPSIRSVRHTQDRVLAAVKTAVEGAGMTIPWPIRTLVVDGPVDVGPSAD</sequence>
<dbReference type="GO" id="GO:0005886">
    <property type="term" value="C:plasma membrane"/>
    <property type="evidence" value="ECO:0007669"/>
    <property type="project" value="UniProtKB-SubCell"/>
</dbReference>
<keyword evidence="3" id="KW-1003">Cell membrane</keyword>
<dbReference type="AlphaFoldDB" id="A0A346XSN3"/>
<feature type="domain" description="Mechanosensitive ion channel MscS" evidence="8">
    <location>
        <begin position="137"/>
        <end position="202"/>
    </location>
</feature>
<evidence type="ECO:0000256" key="4">
    <source>
        <dbReference type="ARBA" id="ARBA00022692"/>
    </source>
</evidence>
<keyword evidence="4 7" id="KW-0812">Transmembrane</keyword>
<dbReference type="GO" id="GO:0008381">
    <property type="term" value="F:mechanosensitive monoatomic ion channel activity"/>
    <property type="evidence" value="ECO:0007669"/>
    <property type="project" value="InterPro"/>
</dbReference>
<keyword evidence="11" id="KW-1185">Reference proteome</keyword>
<evidence type="ECO:0000256" key="7">
    <source>
        <dbReference type="SAM" id="Phobius"/>
    </source>
</evidence>